<dbReference type="RefSeq" id="WP_069908679.1">
    <property type="nucleotide sequence ID" value="NZ_LAJE02000086.1"/>
</dbReference>
<evidence type="ECO:0000256" key="1">
    <source>
        <dbReference type="SAM" id="MobiDB-lite"/>
    </source>
</evidence>
<comment type="caution">
    <text evidence="2">The sequence shown here is derived from an EMBL/GenBank/DDBJ whole genome shotgun (WGS) entry which is preliminary data.</text>
</comment>
<evidence type="ECO:0000313" key="3">
    <source>
        <dbReference type="Proteomes" id="UP000095463"/>
    </source>
</evidence>
<feature type="region of interest" description="Disordered" evidence="1">
    <location>
        <begin position="68"/>
        <end position="98"/>
    </location>
</feature>
<dbReference type="EMBL" id="LAJE02000086">
    <property type="protein sequence ID" value="OEO32186.1"/>
    <property type="molecule type" value="Genomic_DNA"/>
</dbReference>
<feature type="compositionally biased region" description="Basic and acidic residues" evidence="1">
    <location>
        <begin position="68"/>
        <end position="77"/>
    </location>
</feature>
<organism evidence="2 3">
    <name type="scientific">Devosia insulae DS-56</name>
    <dbReference type="NCBI Taxonomy" id="1116389"/>
    <lineage>
        <taxon>Bacteria</taxon>
        <taxon>Pseudomonadati</taxon>
        <taxon>Pseudomonadota</taxon>
        <taxon>Alphaproteobacteria</taxon>
        <taxon>Hyphomicrobiales</taxon>
        <taxon>Devosiaceae</taxon>
        <taxon>Devosia</taxon>
    </lineage>
</organism>
<dbReference type="Proteomes" id="UP000095463">
    <property type="component" value="Unassembled WGS sequence"/>
</dbReference>
<keyword evidence="3" id="KW-1185">Reference proteome</keyword>
<proteinExistence type="predicted"/>
<protein>
    <submittedName>
        <fullName evidence="2">Uncharacterized protein</fullName>
    </submittedName>
</protein>
<gene>
    <name evidence="2" type="ORF">VW23_012980</name>
</gene>
<accession>A0A1E5XUD6</accession>
<reference evidence="2 3" key="1">
    <citation type="journal article" date="2015" name="Genome Announc.">
        <title>Genome Assemblies of Three Soil-Associated Devosia species: D. insulae, D. limi, and D. soli.</title>
        <authorList>
            <person name="Hassan Y.I."/>
            <person name="Lepp D."/>
            <person name="Zhou T."/>
        </authorList>
    </citation>
    <scope>NUCLEOTIDE SEQUENCE [LARGE SCALE GENOMIC DNA]</scope>
    <source>
        <strain evidence="2 3">DS-56</strain>
    </source>
</reference>
<dbReference type="AlphaFoldDB" id="A0A1E5XUD6"/>
<evidence type="ECO:0000313" key="2">
    <source>
        <dbReference type="EMBL" id="OEO32186.1"/>
    </source>
</evidence>
<name>A0A1E5XUD6_9HYPH</name>
<sequence>MLSDLTGRRPNFKAVTRGGLLTVGIVLGLGLSACTTTEGTNALTDVGTFEREVLTETMKGMGMMEREEKAENAERRGPLVLPKSTSLPAPSDPKATKTALIPEDSSRVQIDTTNISEADLKRLRNARVVDLRTLNGRPLTEVETKQLTARMTAAKLKGGPKPLYLPPDEYYTTVKGQDMVCLAANGELVPLTDKSCPPDVRKALAAQAN</sequence>
<dbReference type="OrthoDB" id="7948119at2"/>